<feature type="domain" description="SET" evidence="9">
    <location>
        <begin position="385"/>
        <end position="506"/>
    </location>
</feature>
<dbReference type="AlphaFoldDB" id="A0A7S4F0W4"/>
<dbReference type="Gene3D" id="2.170.270.10">
    <property type="entry name" value="SET domain"/>
    <property type="match status" value="1"/>
</dbReference>
<evidence type="ECO:0000256" key="6">
    <source>
        <dbReference type="ARBA" id="ARBA00023163"/>
    </source>
</evidence>
<feature type="domain" description="Post-SET" evidence="10">
    <location>
        <begin position="512"/>
        <end position="528"/>
    </location>
</feature>
<dbReference type="GO" id="GO:0045893">
    <property type="term" value="P:positive regulation of DNA-templated transcription"/>
    <property type="evidence" value="ECO:0007669"/>
    <property type="project" value="TreeGrafter"/>
</dbReference>
<feature type="region of interest" description="Disordered" evidence="8">
    <location>
        <begin position="295"/>
        <end position="366"/>
    </location>
</feature>
<evidence type="ECO:0000256" key="7">
    <source>
        <dbReference type="ARBA" id="ARBA00023242"/>
    </source>
</evidence>
<accession>A0A7S4F0W4</accession>
<evidence type="ECO:0000256" key="3">
    <source>
        <dbReference type="ARBA" id="ARBA00022679"/>
    </source>
</evidence>
<keyword evidence="4" id="KW-0949">S-adenosyl-L-methionine</keyword>
<evidence type="ECO:0000259" key="10">
    <source>
        <dbReference type="PROSITE" id="PS50868"/>
    </source>
</evidence>
<evidence type="ECO:0000313" key="11">
    <source>
        <dbReference type="EMBL" id="CAE0766151.1"/>
    </source>
</evidence>
<dbReference type="InterPro" id="IPR003616">
    <property type="entry name" value="Post-SET_dom"/>
</dbReference>
<evidence type="ECO:0000259" key="9">
    <source>
        <dbReference type="PROSITE" id="PS50280"/>
    </source>
</evidence>
<dbReference type="Pfam" id="PF05964">
    <property type="entry name" value="FYRN"/>
    <property type="match status" value="1"/>
</dbReference>
<dbReference type="GO" id="GO:0042800">
    <property type="term" value="F:histone H3K4 methyltransferase activity"/>
    <property type="evidence" value="ECO:0007669"/>
    <property type="project" value="TreeGrafter"/>
</dbReference>
<evidence type="ECO:0000256" key="2">
    <source>
        <dbReference type="ARBA" id="ARBA00022603"/>
    </source>
</evidence>
<keyword evidence="5" id="KW-0805">Transcription regulation</keyword>
<keyword evidence="6" id="KW-0804">Transcription</keyword>
<dbReference type="PROSITE" id="PS50280">
    <property type="entry name" value="SET"/>
    <property type="match status" value="1"/>
</dbReference>
<dbReference type="GO" id="GO:0035097">
    <property type="term" value="C:histone methyltransferase complex"/>
    <property type="evidence" value="ECO:0007669"/>
    <property type="project" value="TreeGrafter"/>
</dbReference>
<dbReference type="PANTHER" id="PTHR45838:SF4">
    <property type="entry name" value="HISTONE-LYSINE N-METHYLTRANSFERASE TRITHORAX"/>
    <property type="match status" value="1"/>
</dbReference>
<dbReference type="InterPro" id="IPR001214">
    <property type="entry name" value="SET_dom"/>
</dbReference>
<name>A0A7S4F0W4_CHRCT</name>
<dbReference type="Pfam" id="PF00856">
    <property type="entry name" value="SET"/>
    <property type="match status" value="1"/>
</dbReference>
<dbReference type="PROSITE" id="PS51542">
    <property type="entry name" value="FYRN"/>
    <property type="match status" value="1"/>
</dbReference>
<evidence type="ECO:0008006" key="12">
    <source>
        <dbReference type="Google" id="ProtNLM"/>
    </source>
</evidence>
<evidence type="ECO:0000256" key="1">
    <source>
        <dbReference type="ARBA" id="ARBA00004123"/>
    </source>
</evidence>
<dbReference type="SMART" id="SM00541">
    <property type="entry name" value="FYRN"/>
    <property type="match status" value="1"/>
</dbReference>
<dbReference type="SMART" id="SM00317">
    <property type="entry name" value="SET"/>
    <property type="match status" value="1"/>
</dbReference>
<dbReference type="PANTHER" id="PTHR45838">
    <property type="entry name" value="HISTONE-LYSINE-N-METHYLTRANSFERASE 2 KMT2 FAMILY MEMBER"/>
    <property type="match status" value="1"/>
</dbReference>
<sequence>MADDDDDGGGGGGVNATPKTLLRVGALRVLSFGRPQPKLLSFHERRLIYPLGYKAVRRFWDVRAPWRKADYVCEISEAGGVPVFTITLEDDARGSGDSAVEATTETAAMASATAVTATANPVTARAPATATATATAPAPARAAAPPTAAQPTAARSPAAAVTAASAATASAAATAPTAAASTTSSRFSATNVGKAWSSLIYALPRRHLPSRIDAQLEGRLFFGLSIPSVAQLIEQLPGATQCEGFVPTFARPEALQKAPPLPKNASGCARTEPFNRRPSNFKATHSMYYRPFLNRGALPRERQPPPFSEAEERGRESARERVRESARSSARESAREGAREGAYDGVRDGVRESERRRRRDGEMKSLGVLERGGAPTVNELQRLRHNVEVRRSMIHNWGLFTTQAMAKDAMVVEYKGQAIRSILADAREKKYEGGALKGQGGDCYMFRVDDNVVLDATMCGNIARFINHCCAPNCYSKVIEVEGKKHIVIFAQRDLEPNEEVVYDYKFPVEKAKIACHCGSPKCLGVMN</sequence>
<evidence type="ECO:0000256" key="4">
    <source>
        <dbReference type="ARBA" id="ARBA00022691"/>
    </source>
</evidence>
<feature type="region of interest" description="Disordered" evidence="8">
    <location>
        <begin position="257"/>
        <end position="280"/>
    </location>
</feature>
<feature type="region of interest" description="Disordered" evidence="8">
    <location>
        <begin position="124"/>
        <end position="155"/>
    </location>
</feature>
<dbReference type="InterPro" id="IPR046341">
    <property type="entry name" value="SET_dom_sf"/>
</dbReference>
<dbReference type="CDD" id="cd10518">
    <property type="entry name" value="SET_SETD1-like"/>
    <property type="match status" value="1"/>
</dbReference>
<dbReference type="SMART" id="SM00508">
    <property type="entry name" value="PostSET"/>
    <property type="match status" value="1"/>
</dbReference>
<dbReference type="SUPFAM" id="SSF82199">
    <property type="entry name" value="SET domain"/>
    <property type="match status" value="1"/>
</dbReference>
<organism evidence="11">
    <name type="scientific">Chrysotila carterae</name>
    <name type="common">Marine alga</name>
    <name type="synonym">Syracosphaera carterae</name>
    <dbReference type="NCBI Taxonomy" id="13221"/>
    <lineage>
        <taxon>Eukaryota</taxon>
        <taxon>Haptista</taxon>
        <taxon>Haptophyta</taxon>
        <taxon>Prymnesiophyceae</taxon>
        <taxon>Isochrysidales</taxon>
        <taxon>Isochrysidaceae</taxon>
        <taxon>Chrysotila</taxon>
    </lineage>
</organism>
<evidence type="ECO:0000256" key="8">
    <source>
        <dbReference type="SAM" id="MobiDB-lite"/>
    </source>
</evidence>
<dbReference type="Gene3D" id="3.30.160.360">
    <property type="match status" value="2"/>
</dbReference>
<comment type="subcellular location">
    <subcellularLocation>
        <location evidence="1">Nucleus</location>
    </subcellularLocation>
</comment>
<dbReference type="EMBL" id="HBIZ01029489">
    <property type="protein sequence ID" value="CAE0766151.1"/>
    <property type="molecule type" value="Transcribed_RNA"/>
</dbReference>
<dbReference type="PROSITE" id="PS51543">
    <property type="entry name" value="FYRC"/>
    <property type="match status" value="1"/>
</dbReference>
<dbReference type="PROSITE" id="PS50868">
    <property type="entry name" value="POST_SET"/>
    <property type="match status" value="1"/>
</dbReference>
<proteinExistence type="predicted"/>
<dbReference type="GO" id="GO:0032259">
    <property type="term" value="P:methylation"/>
    <property type="evidence" value="ECO:0007669"/>
    <property type="project" value="UniProtKB-KW"/>
</dbReference>
<reference evidence="11" key="1">
    <citation type="submission" date="2021-01" db="EMBL/GenBank/DDBJ databases">
        <authorList>
            <person name="Corre E."/>
            <person name="Pelletier E."/>
            <person name="Niang G."/>
            <person name="Scheremetjew M."/>
            <person name="Finn R."/>
            <person name="Kale V."/>
            <person name="Holt S."/>
            <person name="Cochrane G."/>
            <person name="Meng A."/>
            <person name="Brown T."/>
            <person name="Cohen L."/>
        </authorList>
    </citation>
    <scope>NUCLEOTIDE SEQUENCE</scope>
    <source>
        <strain evidence="11">CCMP645</strain>
    </source>
</reference>
<keyword evidence="3" id="KW-0808">Transferase</keyword>
<gene>
    <name evidence="11" type="ORF">PCAR00345_LOCUS18763</name>
</gene>
<feature type="compositionally biased region" description="Basic and acidic residues" evidence="8">
    <location>
        <begin position="310"/>
        <end position="363"/>
    </location>
</feature>
<keyword evidence="7" id="KW-0539">Nucleus</keyword>
<keyword evidence="2" id="KW-0489">Methyltransferase</keyword>
<protein>
    <recommendedName>
        <fullName evidence="12">Histone-lysine N-methyltransferase</fullName>
    </recommendedName>
</protein>
<dbReference type="Pfam" id="PF05965">
    <property type="entry name" value="FYRC"/>
    <property type="match status" value="1"/>
</dbReference>
<dbReference type="InterPro" id="IPR003889">
    <property type="entry name" value="FYrich_C"/>
</dbReference>
<dbReference type="InterPro" id="IPR003888">
    <property type="entry name" value="FYrich_N"/>
</dbReference>
<evidence type="ECO:0000256" key="5">
    <source>
        <dbReference type="ARBA" id="ARBA00023015"/>
    </source>
</evidence>